<dbReference type="SUPFAM" id="SSF47336">
    <property type="entry name" value="ACP-like"/>
    <property type="match status" value="1"/>
</dbReference>
<evidence type="ECO:0000313" key="2">
    <source>
        <dbReference type="EMBL" id="GLZ78006.1"/>
    </source>
</evidence>
<dbReference type="AlphaFoldDB" id="A0A9W6W9X2"/>
<dbReference type="EMBL" id="BSTX01000002">
    <property type="protein sequence ID" value="GLZ78006.1"/>
    <property type="molecule type" value="Genomic_DNA"/>
</dbReference>
<sequence>MRVGDVGMSGERVRAVLIAAAIRIKPELGYGGISGAEHITADWGLDSVDRMELLIAVEEAFGIEDEVDPRVFMTPASVNDLTEQIMAAEAALR</sequence>
<dbReference type="InterPro" id="IPR036736">
    <property type="entry name" value="ACP-like_sf"/>
</dbReference>
<dbReference type="Gene3D" id="1.10.1200.10">
    <property type="entry name" value="ACP-like"/>
    <property type="match status" value="1"/>
</dbReference>
<dbReference type="Pfam" id="PF00550">
    <property type="entry name" value="PP-binding"/>
    <property type="match status" value="1"/>
</dbReference>
<comment type="caution">
    <text evidence="2">The sequence shown here is derived from an EMBL/GenBank/DDBJ whole genome shotgun (WGS) entry which is preliminary data.</text>
</comment>
<proteinExistence type="predicted"/>
<organism evidence="2 3">
    <name type="scientific">Actinorhabdospora filicis</name>
    <dbReference type="NCBI Taxonomy" id="1785913"/>
    <lineage>
        <taxon>Bacteria</taxon>
        <taxon>Bacillati</taxon>
        <taxon>Actinomycetota</taxon>
        <taxon>Actinomycetes</taxon>
        <taxon>Micromonosporales</taxon>
        <taxon>Micromonosporaceae</taxon>
        <taxon>Actinorhabdospora</taxon>
    </lineage>
</organism>
<evidence type="ECO:0000313" key="3">
    <source>
        <dbReference type="Proteomes" id="UP001165079"/>
    </source>
</evidence>
<reference evidence="2" key="1">
    <citation type="submission" date="2023-03" db="EMBL/GenBank/DDBJ databases">
        <title>Actinorhabdospora filicis NBRC 111898.</title>
        <authorList>
            <person name="Ichikawa N."/>
            <person name="Sato H."/>
            <person name="Tonouchi N."/>
        </authorList>
    </citation>
    <scope>NUCLEOTIDE SEQUENCE</scope>
    <source>
        <strain evidence="2">NBRC 111898</strain>
    </source>
</reference>
<gene>
    <name evidence="2" type="ORF">Afil01_28130</name>
</gene>
<protein>
    <recommendedName>
        <fullName evidence="1">Carrier domain-containing protein</fullName>
    </recommendedName>
</protein>
<feature type="domain" description="Carrier" evidence="1">
    <location>
        <begin position="41"/>
        <end position="84"/>
    </location>
</feature>
<keyword evidence="3" id="KW-1185">Reference proteome</keyword>
<evidence type="ECO:0000259" key="1">
    <source>
        <dbReference type="Pfam" id="PF00550"/>
    </source>
</evidence>
<dbReference type="Proteomes" id="UP001165079">
    <property type="component" value="Unassembled WGS sequence"/>
</dbReference>
<accession>A0A9W6W9X2</accession>
<name>A0A9W6W9X2_9ACTN</name>
<dbReference type="InterPro" id="IPR009081">
    <property type="entry name" value="PP-bd_ACP"/>
</dbReference>